<dbReference type="Pfam" id="PF13458">
    <property type="entry name" value="Peripla_BP_6"/>
    <property type="match status" value="1"/>
</dbReference>
<evidence type="ECO:0000256" key="1">
    <source>
        <dbReference type="ARBA" id="ARBA00010062"/>
    </source>
</evidence>
<accession>H1D0V0</accession>
<dbReference type="Gene3D" id="3.40.50.2300">
    <property type="match status" value="2"/>
</dbReference>
<dbReference type="HOGENOM" id="CLU_027128_6_2_9"/>
<keyword evidence="6" id="KW-1185">Reference proteome</keyword>
<evidence type="ECO:0000256" key="3">
    <source>
        <dbReference type="SAM" id="SignalP"/>
    </source>
</evidence>
<sequence>MKNFKKAMKMAGICSMAVVMMAGLAGCGGKAGNNVSSGAKNAAKIGFTAALTGGAAAYGKSEEEGVRLAVEEINGKGDFPIDLMVDDTKAVPAEAMNATKKQIQDKASILIGPMTSNEAKAAGPIIQNAKVPSLEISVTAENITDMGDCIFRNSVPESKNIPQTVKKTHQLLGYQKAAIMYAHDNEQHVTAQKYFKKTMEEEGVEVVDVETFGSKDSEFSAQLTNIQTKNPDVIVVCSYYQEGSRILQKMREMGMNQPVLGDNGFVSPELGRMAGSAADNVYVSSMWSAERKDAKVQNFMDAYTKKYGHAPDQFAASAYDGVYMAVDAMKRAGSTTDHKKIRDALARMKDFKGVCGTFSFDDKRDPVVDLILMKMKDGKYSMVDM</sequence>
<dbReference type="AlphaFoldDB" id="H1D0V0"/>
<dbReference type="PROSITE" id="PS51257">
    <property type="entry name" value="PROKAR_LIPOPROTEIN"/>
    <property type="match status" value="1"/>
</dbReference>
<dbReference type="InterPro" id="IPR051010">
    <property type="entry name" value="BCAA_transport"/>
</dbReference>
<evidence type="ECO:0000256" key="2">
    <source>
        <dbReference type="ARBA" id="ARBA00022729"/>
    </source>
</evidence>
<comment type="caution">
    <text evidence="5">The sequence shown here is derived from an EMBL/GenBank/DDBJ whole genome shotgun (WGS) entry which is preliminary data.</text>
</comment>
<dbReference type="InterPro" id="IPR028082">
    <property type="entry name" value="Peripla_BP_I"/>
</dbReference>
<reference evidence="5 6" key="1">
    <citation type="submission" date="2011-11" db="EMBL/GenBank/DDBJ databases">
        <title>The Genome Sequence of Dialister succinatiphilus YIT 11850.</title>
        <authorList>
            <consortium name="The Broad Institute Genome Sequencing Platform"/>
            <person name="Earl A."/>
            <person name="Ward D."/>
            <person name="Feldgarden M."/>
            <person name="Gevers D."/>
            <person name="Morotomi M."/>
            <person name="Young S.K."/>
            <person name="Zeng Q."/>
            <person name="Gargeya S."/>
            <person name="Fitzgerald M."/>
            <person name="Haas B."/>
            <person name="Abouelleil A."/>
            <person name="Alvarado L."/>
            <person name="Arachchi H.M."/>
            <person name="Berlin A."/>
            <person name="Brown A."/>
            <person name="Chapman S.B."/>
            <person name="Dunbar C."/>
            <person name="Gearin G."/>
            <person name="Goldberg J."/>
            <person name="Griggs A."/>
            <person name="Gujja S."/>
            <person name="Heiman D."/>
            <person name="Howarth C."/>
            <person name="Lui A."/>
            <person name="MacDonald P.J.P."/>
            <person name="Montmayeur A."/>
            <person name="Murphy C."/>
            <person name="Neiman D."/>
            <person name="Pearson M."/>
            <person name="Priest M."/>
            <person name="Roberts A."/>
            <person name="Saif S."/>
            <person name="Shea T."/>
            <person name="Sisk P."/>
            <person name="Stolte C."/>
            <person name="Sykes S."/>
            <person name="Wortman J."/>
            <person name="Nusbaum C."/>
            <person name="Birren B."/>
        </authorList>
    </citation>
    <scope>NUCLEOTIDE SEQUENCE [LARGE SCALE GENOMIC DNA]</scope>
    <source>
        <strain evidence="5 6">YIT 11850</strain>
    </source>
</reference>
<gene>
    <name evidence="5" type="ORF">HMPREF9453_01238</name>
</gene>
<dbReference type="EMBL" id="ADLT01000043">
    <property type="protein sequence ID" value="EHO62829.1"/>
    <property type="molecule type" value="Genomic_DNA"/>
</dbReference>
<comment type="similarity">
    <text evidence="1">Belongs to the leucine-binding protein family.</text>
</comment>
<feature type="signal peptide" evidence="3">
    <location>
        <begin position="1"/>
        <end position="21"/>
    </location>
</feature>
<proteinExistence type="inferred from homology"/>
<dbReference type="PANTHER" id="PTHR30483:SF6">
    <property type="entry name" value="PERIPLASMIC BINDING PROTEIN OF ABC TRANSPORTER FOR NATURAL AMINO ACIDS"/>
    <property type="match status" value="1"/>
</dbReference>
<dbReference type="SUPFAM" id="SSF53822">
    <property type="entry name" value="Periplasmic binding protein-like I"/>
    <property type="match status" value="1"/>
</dbReference>
<dbReference type="Proteomes" id="UP000003277">
    <property type="component" value="Unassembled WGS sequence"/>
</dbReference>
<dbReference type="CDD" id="cd06348">
    <property type="entry name" value="PBP1_ABC_HAAT-like"/>
    <property type="match status" value="1"/>
</dbReference>
<dbReference type="OrthoDB" id="9783240at2"/>
<feature type="domain" description="Leucine-binding protein" evidence="4">
    <location>
        <begin position="44"/>
        <end position="378"/>
    </location>
</feature>
<evidence type="ECO:0000259" key="4">
    <source>
        <dbReference type="Pfam" id="PF13458"/>
    </source>
</evidence>
<dbReference type="PANTHER" id="PTHR30483">
    <property type="entry name" value="LEUCINE-SPECIFIC-BINDING PROTEIN"/>
    <property type="match status" value="1"/>
</dbReference>
<keyword evidence="2 3" id="KW-0732">Signal</keyword>
<dbReference type="STRING" id="742743.HMPREF9453_01238"/>
<evidence type="ECO:0000313" key="5">
    <source>
        <dbReference type="EMBL" id="EHO62829.1"/>
    </source>
</evidence>
<evidence type="ECO:0000313" key="6">
    <source>
        <dbReference type="Proteomes" id="UP000003277"/>
    </source>
</evidence>
<dbReference type="PATRIC" id="fig|742743.3.peg.1257"/>
<feature type="chain" id="PRO_5038365040" description="Leucine-binding protein domain-containing protein" evidence="3">
    <location>
        <begin position="22"/>
        <end position="385"/>
    </location>
</feature>
<organism evidence="5 6">
    <name type="scientific">Dialister succinatiphilus YIT 11850</name>
    <dbReference type="NCBI Taxonomy" id="742743"/>
    <lineage>
        <taxon>Bacteria</taxon>
        <taxon>Bacillati</taxon>
        <taxon>Bacillota</taxon>
        <taxon>Negativicutes</taxon>
        <taxon>Veillonellales</taxon>
        <taxon>Veillonellaceae</taxon>
        <taxon>Dialister</taxon>
    </lineage>
</organism>
<dbReference type="InterPro" id="IPR028081">
    <property type="entry name" value="Leu-bd"/>
</dbReference>
<protein>
    <recommendedName>
        <fullName evidence="4">Leucine-binding protein domain-containing protein</fullName>
    </recommendedName>
</protein>
<dbReference type="RefSeq" id="WP_008859732.1">
    <property type="nucleotide sequence ID" value="NZ_JH591188.1"/>
</dbReference>
<name>H1D0V0_9FIRM</name>
<dbReference type="eggNOG" id="COG0683">
    <property type="taxonomic scope" value="Bacteria"/>
</dbReference>